<dbReference type="AlphaFoldDB" id="A0A1E1LKE8"/>
<accession>A0A1E1LKE8</accession>
<dbReference type="EMBL" id="FJUW01000059">
    <property type="protein sequence ID" value="CZT10934.1"/>
    <property type="molecule type" value="Genomic_DNA"/>
</dbReference>
<reference evidence="2" key="1">
    <citation type="submission" date="2016-03" db="EMBL/GenBank/DDBJ databases">
        <authorList>
            <person name="Ploux O."/>
        </authorList>
    </citation>
    <scope>NUCLEOTIDE SEQUENCE [LARGE SCALE GENOMIC DNA]</scope>
    <source>
        <strain evidence="2">UK7</strain>
    </source>
</reference>
<name>A0A1E1LKE8_9HELO</name>
<dbReference type="Proteomes" id="UP000178129">
    <property type="component" value="Unassembled WGS sequence"/>
</dbReference>
<protein>
    <submittedName>
        <fullName evidence="1">Uncharacterized protein</fullName>
    </submittedName>
</protein>
<sequence length="54" mass="6219">MTLIRDMTAKKFEVLSPARNSIIYTLHFSTITTKASINSMWVLLQDFSTKKQVL</sequence>
<comment type="caution">
    <text evidence="1">The sequence shown here is derived from an EMBL/GenBank/DDBJ whole genome shotgun (WGS) entry which is preliminary data.</text>
</comment>
<evidence type="ECO:0000313" key="1">
    <source>
        <dbReference type="EMBL" id="CZT10934.1"/>
    </source>
</evidence>
<proteinExistence type="predicted"/>
<keyword evidence="2" id="KW-1185">Reference proteome</keyword>
<organism evidence="1 2">
    <name type="scientific">Rhynchosporium graminicola</name>
    <dbReference type="NCBI Taxonomy" id="2792576"/>
    <lineage>
        <taxon>Eukaryota</taxon>
        <taxon>Fungi</taxon>
        <taxon>Dikarya</taxon>
        <taxon>Ascomycota</taxon>
        <taxon>Pezizomycotina</taxon>
        <taxon>Leotiomycetes</taxon>
        <taxon>Helotiales</taxon>
        <taxon>Ploettnerulaceae</taxon>
        <taxon>Rhynchosporium</taxon>
    </lineage>
</organism>
<dbReference type="InParanoid" id="A0A1E1LKE8"/>
<evidence type="ECO:0000313" key="2">
    <source>
        <dbReference type="Proteomes" id="UP000178129"/>
    </source>
</evidence>
<gene>
    <name evidence="1" type="ORF">RCO7_15098</name>
</gene>